<keyword evidence="3" id="KW-0614">Plasmid</keyword>
<keyword evidence="1" id="KW-1133">Transmembrane helix</keyword>
<feature type="transmembrane region" description="Helical" evidence="1">
    <location>
        <begin position="78"/>
        <end position="97"/>
    </location>
</feature>
<feature type="transmembrane region" description="Helical" evidence="1">
    <location>
        <begin position="109"/>
        <end position="130"/>
    </location>
</feature>
<protein>
    <submittedName>
        <fullName evidence="3">Uncharacterized protein</fullName>
    </submittedName>
</protein>
<dbReference type="HOGENOM" id="CLU_1884390_0_0_0"/>
<feature type="signal peptide" evidence="2">
    <location>
        <begin position="1"/>
        <end position="41"/>
    </location>
</feature>
<keyword evidence="1" id="KW-0472">Membrane</keyword>
<reference evidence="3 4" key="2">
    <citation type="journal article" date="2011" name="Mol. Biol. Evol.">
        <title>Unity in variety--the pan-genome of the Chlamydiae.</title>
        <authorList>
            <person name="Collingro A."/>
            <person name="Tischler P."/>
            <person name="Weinmaier T."/>
            <person name="Penz T."/>
            <person name="Heinz E."/>
            <person name="Brunham R.C."/>
            <person name="Read T.D."/>
            <person name="Bavoil P.M."/>
            <person name="Sachse K."/>
            <person name="Kahane S."/>
            <person name="Friedman M.G."/>
            <person name="Rattei T."/>
            <person name="Myers G.S."/>
            <person name="Horn M."/>
        </authorList>
    </citation>
    <scope>NUCLEOTIDE SEQUENCE [LARGE SCALE GENOMIC DNA]</scope>
    <source>
        <strain evidence="4">ATCC VR-1471 / Z</strain>
        <plasmid evidence="3 4">pSn</plasmid>
    </source>
</reference>
<accession>F8L2Z4</accession>
<geneLocation type="plasmid" evidence="3 4">
    <name>pSn</name>
</geneLocation>
<name>F8L2Z4_SIMNZ</name>
<dbReference type="RefSeq" id="WP_013935074.1">
    <property type="nucleotide sequence ID" value="NC_015710.1"/>
</dbReference>
<keyword evidence="2" id="KW-0732">Signal</keyword>
<keyword evidence="1" id="KW-0812">Transmembrane</keyword>
<evidence type="ECO:0000313" key="3">
    <source>
        <dbReference type="EMBL" id="CCB87840.1"/>
    </source>
</evidence>
<evidence type="ECO:0000256" key="1">
    <source>
        <dbReference type="SAM" id="Phobius"/>
    </source>
</evidence>
<dbReference type="AlphaFoldDB" id="F8L2Z4"/>
<dbReference type="EMBL" id="FR872581">
    <property type="protein sequence ID" value="CCB87840.1"/>
    <property type="molecule type" value="Genomic_DNA"/>
</dbReference>
<evidence type="ECO:0000313" key="4">
    <source>
        <dbReference type="Proteomes" id="UP000000496"/>
    </source>
</evidence>
<evidence type="ECO:0000256" key="2">
    <source>
        <dbReference type="SAM" id="SignalP"/>
    </source>
</evidence>
<reference key="1">
    <citation type="journal article" date="2011" name="Mol. Biol. Evol.">
        <title>Unity in variety -- the pan-genome of the Chlamydiae.</title>
        <authorList>
            <person name="Collingro A."/>
            <person name="Tischler P."/>
            <person name="Weinmaier T."/>
            <person name="Penz T."/>
            <person name="Heinz E."/>
            <person name="Brunham R.C."/>
            <person name="Read T.D."/>
            <person name="Bavoil P.M."/>
            <person name="Sachse K."/>
            <person name="Kahane S."/>
            <person name="Friedman M.G."/>
            <person name="Rattei T."/>
            <person name="Myers G.S.A."/>
            <person name="Horn M."/>
        </authorList>
    </citation>
    <scope>NUCLEOTIDE SEQUENCE</scope>
    <source>
        <strain>Z</strain>
    </source>
</reference>
<gene>
    <name evidence="3" type="ordered locus">SNE_B24810</name>
</gene>
<sequence length="135" mass="15622">MKKTPAILPLMNQKRVLSKKLKKLKYFFWVALFFVANCAYADSAQKYINKRADMKITASTIREMVFSYYRSFWFGENMPYTLMVVVGMLLSVIYLLWEDAKRNKKKAILIVILAMALTSVWPIGHLISGIDEAGR</sequence>
<dbReference type="Proteomes" id="UP000000496">
    <property type="component" value="Plasmid pSn"/>
</dbReference>
<dbReference type="KEGG" id="sng:SNE_B24810"/>
<proteinExistence type="predicted"/>
<organism evidence="3 4">
    <name type="scientific">Simkania negevensis (strain ATCC VR-1471 / DSM 27360 / Z)</name>
    <dbReference type="NCBI Taxonomy" id="331113"/>
    <lineage>
        <taxon>Bacteria</taxon>
        <taxon>Pseudomonadati</taxon>
        <taxon>Chlamydiota</taxon>
        <taxon>Chlamydiia</taxon>
        <taxon>Parachlamydiales</taxon>
        <taxon>Simkaniaceae</taxon>
        <taxon>Simkania</taxon>
    </lineage>
</organism>
<feature type="chain" id="PRO_5003374129" evidence="2">
    <location>
        <begin position="42"/>
        <end position="135"/>
    </location>
</feature>
<keyword evidence="4" id="KW-1185">Reference proteome</keyword>